<dbReference type="EMBL" id="NETL01000027">
    <property type="protein sequence ID" value="OTN64613.1"/>
    <property type="molecule type" value="Genomic_DNA"/>
</dbReference>
<evidence type="ECO:0000313" key="2">
    <source>
        <dbReference type="EMBL" id="OTN64613.1"/>
    </source>
</evidence>
<comment type="caution">
    <text evidence="2">The sequence shown here is derived from an EMBL/GenBank/DDBJ whole genome shotgun (WGS) entry which is preliminary data.</text>
</comment>
<dbReference type="eggNOG" id="ENOG502QXWT">
    <property type="taxonomic scope" value="Eukaryota"/>
</dbReference>
<feature type="region of interest" description="Disordered" evidence="1">
    <location>
        <begin position="232"/>
        <end position="303"/>
    </location>
</feature>
<dbReference type="OMA" id="QKNANND"/>
<dbReference type="AlphaFoldDB" id="A0A1Y3DI68"/>
<feature type="compositionally biased region" description="Basic and acidic residues" evidence="1">
    <location>
        <begin position="266"/>
        <end position="277"/>
    </location>
</feature>
<proteinExistence type="predicted"/>
<dbReference type="VEuPathDB" id="PlasmoDB:PKA1H_110007000"/>
<dbReference type="VEuPathDB" id="PlasmoDB:PKNOH_S130168000"/>
<evidence type="ECO:0000313" key="3">
    <source>
        <dbReference type="Proteomes" id="UP000195012"/>
    </source>
</evidence>
<evidence type="ECO:0000256" key="1">
    <source>
        <dbReference type="SAM" id="MobiDB-lite"/>
    </source>
</evidence>
<name>A0A1Y3DI68_PLAKN</name>
<accession>A0A1Y3DI68</accession>
<sequence length="428" mass="50019">MKCVPFPCNSDYYYDALSNVVLSDDEQFEDLINKRCAKKNVHHNLEKKINQIIHDTKKNCDINSDFEQVEKLPNPNCESAYSDDDCLDDIDIILKKKKTKNMFSRVNKNDILGHITLPSKNTKQRIYSLREYSQEEKNVTGTINERNDNPQVDLPNEEIIEKLKNVLCNGLNKYIKDMLKEEKQDSPCKVTYKVNDCTNKNNSYYKTSDKNRDIFKEECANRCEAPRECNPNMRRENSLKSSNGKFLNRKNENTHGTKIHNTEQTFEVKTHGSDKPSRNPSSVIHNKKEYATPTSATKRNTNWRKKNCKHKCANRNKSKYTKNIYPSKRKKWTNENSLSLNKNKTFRWEGNIEMYDKRMNSPKGHLKRHSINSPIRISNSNAKLSALEQQHTYTTSKMNCTSDPIEDFVFSHFQKNANNDNLVGKFRF</sequence>
<organism evidence="2 3">
    <name type="scientific">Plasmodium knowlesi</name>
    <dbReference type="NCBI Taxonomy" id="5850"/>
    <lineage>
        <taxon>Eukaryota</taxon>
        <taxon>Sar</taxon>
        <taxon>Alveolata</taxon>
        <taxon>Apicomplexa</taxon>
        <taxon>Aconoidasida</taxon>
        <taxon>Haemosporida</taxon>
        <taxon>Plasmodiidae</taxon>
        <taxon>Plasmodium</taxon>
        <taxon>Plasmodium (Plasmodium)</taxon>
    </lineage>
</organism>
<dbReference type="OrthoDB" id="381252at2759"/>
<protein>
    <submittedName>
        <fullName evidence="2">Uncharacterized protein</fullName>
    </submittedName>
</protein>
<reference evidence="2 3" key="1">
    <citation type="submission" date="2017-05" db="EMBL/GenBank/DDBJ databases">
        <title>PacBio assembly of a Plasmodium knowlesi genome sequence with Hi-C correction and manual annotation of the SICAvar gene family.</title>
        <authorList>
            <person name="Lapp S.A."/>
            <person name="Geraldo J.A."/>
            <person name="Chien J.-T."/>
            <person name="Ay F."/>
            <person name="Pakala S.B."/>
            <person name="Batugedara G."/>
            <person name="Humphrey J.C."/>
            <person name="Debarry J.D."/>
            <person name="Le Roch K.G."/>
            <person name="Galinski M.R."/>
            <person name="Kissinger J.C."/>
        </authorList>
    </citation>
    <scope>NUCLEOTIDE SEQUENCE [LARGE SCALE GENOMIC DNA]</scope>
    <source>
        <strain evidence="3">Malayan Strain Pk1 (A+)</strain>
    </source>
</reference>
<dbReference type="VEuPathDB" id="PlasmoDB:PKNH_1101900"/>
<gene>
    <name evidence="2" type="ORF">PKNOH_S130168000</name>
</gene>
<dbReference type="Proteomes" id="UP000195012">
    <property type="component" value="Unassembled WGS sequence"/>
</dbReference>